<feature type="region of interest" description="Disordered" evidence="1">
    <location>
        <begin position="37"/>
        <end position="131"/>
    </location>
</feature>
<dbReference type="RefSeq" id="XP_005849707.1">
    <property type="nucleotide sequence ID" value="XM_005849645.1"/>
</dbReference>
<feature type="compositionally biased region" description="Low complexity" evidence="1">
    <location>
        <begin position="418"/>
        <end position="431"/>
    </location>
</feature>
<accession>E1Z9Z5</accession>
<organism evidence="4">
    <name type="scientific">Chlorella variabilis</name>
    <name type="common">Green alga</name>
    <dbReference type="NCBI Taxonomy" id="554065"/>
    <lineage>
        <taxon>Eukaryota</taxon>
        <taxon>Viridiplantae</taxon>
        <taxon>Chlorophyta</taxon>
        <taxon>core chlorophytes</taxon>
        <taxon>Trebouxiophyceae</taxon>
        <taxon>Chlorellales</taxon>
        <taxon>Chlorellaceae</taxon>
        <taxon>Chlorella clade</taxon>
        <taxon>Chlorella</taxon>
    </lineage>
</organism>
<dbReference type="EMBL" id="GL433839">
    <property type="protein sequence ID" value="EFN57605.1"/>
    <property type="molecule type" value="Genomic_DNA"/>
</dbReference>
<dbReference type="OrthoDB" id="513544at2759"/>
<dbReference type="eggNOG" id="ENOG502QRY1">
    <property type="taxonomic scope" value="Eukaryota"/>
</dbReference>
<feature type="compositionally biased region" description="Polar residues" evidence="1">
    <location>
        <begin position="377"/>
        <end position="389"/>
    </location>
</feature>
<evidence type="ECO:0000259" key="2">
    <source>
        <dbReference type="Pfam" id="PF14652"/>
    </source>
</evidence>
<feature type="domain" description="KATNIP" evidence="2">
    <location>
        <begin position="525"/>
        <end position="680"/>
    </location>
</feature>
<dbReference type="InParanoid" id="E1Z9Z5"/>
<feature type="compositionally biased region" description="Low complexity" evidence="1">
    <location>
        <begin position="37"/>
        <end position="51"/>
    </location>
</feature>
<protein>
    <recommendedName>
        <fullName evidence="2">KATNIP domain-containing protein</fullName>
    </recommendedName>
</protein>
<evidence type="ECO:0000313" key="3">
    <source>
        <dbReference type="EMBL" id="EFN57605.1"/>
    </source>
</evidence>
<feature type="compositionally biased region" description="Low complexity" evidence="1">
    <location>
        <begin position="66"/>
        <end position="77"/>
    </location>
</feature>
<feature type="compositionally biased region" description="Low complexity" evidence="1">
    <location>
        <begin position="298"/>
        <end position="309"/>
    </location>
</feature>
<feature type="region of interest" description="Disordered" evidence="1">
    <location>
        <begin position="776"/>
        <end position="799"/>
    </location>
</feature>
<evidence type="ECO:0000256" key="1">
    <source>
        <dbReference type="SAM" id="MobiDB-lite"/>
    </source>
</evidence>
<feature type="compositionally biased region" description="Low complexity" evidence="1">
    <location>
        <begin position="282"/>
        <end position="291"/>
    </location>
</feature>
<feature type="region of interest" description="Disordered" evidence="1">
    <location>
        <begin position="1007"/>
        <end position="1028"/>
    </location>
</feature>
<dbReference type="STRING" id="554065.E1Z9Z5"/>
<feature type="compositionally biased region" description="Basic and acidic residues" evidence="1">
    <location>
        <begin position="404"/>
        <end position="417"/>
    </location>
</feature>
<name>E1Z9Z5_CHLVA</name>
<dbReference type="AlphaFoldDB" id="E1Z9Z5"/>
<dbReference type="Proteomes" id="UP000008141">
    <property type="component" value="Unassembled WGS sequence"/>
</dbReference>
<dbReference type="PANTHER" id="PTHR21534">
    <property type="entry name" value="KATANIN-INTERACTING PROTEIN"/>
    <property type="match status" value="1"/>
</dbReference>
<dbReference type="PANTHER" id="PTHR21534:SF0">
    <property type="entry name" value="KATANIN-INTERACTING PROTEIN"/>
    <property type="match status" value="1"/>
</dbReference>
<feature type="compositionally biased region" description="Gly residues" evidence="1">
    <location>
        <begin position="52"/>
        <end position="65"/>
    </location>
</feature>
<dbReference type="GeneID" id="17356882"/>
<proteinExistence type="predicted"/>
<dbReference type="Pfam" id="PF14652">
    <property type="entry name" value="DUF4457"/>
    <property type="match status" value="3"/>
</dbReference>
<keyword evidence="4" id="KW-1185">Reference proteome</keyword>
<dbReference type="InterPro" id="IPR027859">
    <property type="entry name" value="KATNIP_dom"/>
</dbReference>
<reference evidence="3 4" key="1">
    <citation type="journal article" date="2010" name="Plant Cell">
        <title>The Chlorella variabilis NC64A genome reveals adaptation to photosymbiosis, coevolution with viruses, and cryptic sex.</title>
        <authorList>
            <person name="Blanc G."/>
            <person name="Duncan G."/>
            <person name="Agarkova I."/>
            <person name="Borodovsky M."/>
            <person name="Gurnon J."/>
            <person name="Kuo A."/>
            <person name="Lindquist E."/>
            <person name="Lucas S."/>
            <person name="Pangilinan J."/>
            <person name="Polle J."/>
            <person name="Salamov A."/>
            <person name="Terry A."/>
            <person name="Yamada T."/>
            <person name="Dunigan D.D."/>
            <person name="Grigoriev I.V."/>
            <person name="Claverie J.M."/>
            <person name="Van Etten J.L."/>
        </authorList>
    </citation>
    <scope>NUCLEOTIDE SEQUENCE [LARGE SCALE GENOMIC DNA]</scope>
    <source>
        <strain evidence="3 4">NC64A</strain>
    </source>
</reference>
<feature type="domain" description="KATNIP" evidence="2">
    <location>
        <begin position="821"/>
        <end position="1126"/>
    </location>
</feature>
<dbReference type="KEGG" id="cvr:CHLNCDRAFT_57348"/>
<feature type="compositionally biased region" description="Low complexity" evidence="1">
    <location>
        <begin position="776"/>
        <end position="785"/>
    </location>
</feature>
<evidence type="ECO:0000313" key="4">
    <source>
        <dbReference type="Proteomes" id="UP000008141"/>
    </source>
</evidence>
<feature type="region of interest" description="Disordered" evidence="1">
    <location>
        <begin position="360"/>
        <end position="463"/>
    </location>
</feature>
<sequence>MASSPPRRASLLTTHLASEDLSLTALAAASRRASRYSSAASASSAASSARSSGGGGDGSSGGRAQGTGDAAAALPAAENDAYSSYAADFESESQSGGSGATCMGGASHPAAEGPTPQPAAASVPPPQRQAARLNSGELAVLRESILELQLGAGAEAGVPGGGRLSGAAPFLDDAATGGAGGVLQEIPDQVVLQELSSRLSRLDSQKRRVLLEVLSKLDVAAGGGAEGAAEAEPGGDTAGQLIADSLAGSRRASEMGLAAVLSPGREEGGPDADAEGVAAGVPAAAAPADAAGSEEEQQQQQPQQHSPSKGLLGKLAALRLGRTSGLANKAVVAAAAAVVSESSSGDGASQFQRWDHGGAPVVAAAGEPPPLPAGTGRQTSPPRQQQAVQAGSAGHKLQSMVQQRQRERSRLSLDGRHAAQQAQQAAQLPAAHGGGGSERSGGASPGDALSVFQDEDSPPSLAASPTVLALGAWQLLPDALDVATSDQASGASSRAAGAGSGGSRSGGGSAGFLIPCCPAGRVLELRISSTWGDQHYVGLAGIELFDASGQPISVRDPRRQVSATPHSINVLPEYGSDPRTPDKLLDGVCMTCDDAHVWLVPFTPGALHVVSVALDAPCSLGAVRVWNFNKSRIHSLRGARHVELALDGGVIFRGDLRQAPGSVSEAYQHAELILFTDDQAALAAIEQYDVRYSRQLAASPAGPDGGRASVLGGGGGPEAPHLDLVTASSLVPLTARGQLERTATLCLLPQGPVPTGRHQLVSGGRPLTAAFSTSPEAAAAAAAPRAPAPERRLSLASSRSSSTGAASAAASALICCQELALVLLDTWGDSHFVGLSGLQVLGGDGQPLPVAASRVAADPPDLNVFPGHSGDVRTADKLVDGTNNTTDDAHMWLAPVRRQLSAAVAAACQRHRRGLDRGTFPEAARPHNLLVLSLEGACAVSGLRVWNYNKSAADTARGVKRMVVLADGVEVSPPGGVLVRRAPGTDAFDFGQLIPLHTCWSAGGSGARAGRKRTTVQHGPGPGQPAAGQRAAALSKAAGPGAALVQQPGENFGTALPCGFSLRLVMLTTWGCPHYIGLSGIEVRDAVRGAVRIRPDQVHAVPTSVAILPGMAADVRTPDKLVDGVTRVWNYGKTPSRGVQELECYLDEQLVWKGVLQRAPAALSAVEDFSQVLCFSEEAAQEAAAAARRRAVLRRPGAVARGSSTGARASGTGSLSGAPLGAEGVEEWCQRQEAVVLVNDGQFVAFPPDRGSGGGGAVTARPITAVVAA</sequence>
<dbReference type="InterPro" id="IPR026704">
    <property type="entry name" value="KATNIP"/>
</dbReference>
<gene>
    <name evidence="3" type="ORF">CHLNCDRAFT_57348</name>
</gene>
<feature type="region of interest" description="Disordered" evidence="1">
    <location>
        <begin position="282"/>
        <end position="309"/>
    </location>
</feature>
<feature type="domain" description="KATNIP" evidence="2">
    <location>
        <begin position="1127"/>
        <end position="1158"/>
    </location>
</feature>